<gene>
    <name evidence="1" type="ORF">H310_04653</name>
</gene>
<dbReference type="SUPFAM" id="SSF56112">
    <property type="entry name" value="Protein kinase-like (PK-like)"/>
    <property type="match status" value="1"/>
</dbReference>
<dbReference type="RefSeq" id="XP_008867317.1">
    <property type="nucleotide sequence ID" value="XM_008869095.1"/>
</dbReference>
<keyword evidence="1" id="KW-0418">Kinase</keyword>
<dbReference type="InterPro" id="IPR011009">
    <property type="entry name" value="Kinase-like_dom_sf"/>
</dbReference>
<dbReference type="EMBL" id="KI913958">
    <property type="protein sequence ID" value="ETW04361.1"/>
    <property type="molecule type" value="Genomic_DNA"/>
</dbReference>
<accession>A0A024UD89</accession>
<keyword evidence="1" id="KW-0723">Serine/threonine-protein kinase</keyword>
<keyword evidence="1" id="KW-0808">Transferase</keyword>
<proteinExistence type="predicted"/>
<dbReference type="OrthoDB" id="346907at2759"/>
<organism evidence="1">
    <name type="scientific">Aphanomyces invadans</name>
    <dbReference type="NCBI Taxonomy" id="157072"/>
    <lineage>
        <taxon>Eukaryota</taxon>
        <taxon>Sar</taxon>
        <taxon>Stramenopiles</taxon>
        <taxon>Oomycota</taxon>
        <taxon>Saprolegniomycetes</taxon>
        <taxon>Saprolegniales</taxon>
        <taxon>Verrucalvaceae</taxon>
        <taxon>Aphanomyces</taxon>
    </lineage>
</organism>
<name>A0A024UD89_9STRA</name>
<dbReference type="GeneID" id="20081703"/>
<reference evidence="1" key="1">
    <citation type="submission" date="2013-12" db="EMBL/GenBank/DDBJ databases">
        <title>The Genome Sequence of Aphanomyces invadans NJM9701.</title>
        <authorList>
            <consortium name="The Broad Institute Genomics Platform"/>
            <person name="Russ C."/>
            <person name="Tyler B."/>
            <person name="van West P."/>
            <person name="Dieguez-Uribeondo J."/>
            <person name="Young S.K."/>
            <person name="Zeng Q."/>
            <person name="Gargeya S."/>
            <person name="Fitzgerald M."/>
            <person name="Abouelleil A."/>
            <person name="Alvarado L."/>
            <person name="Chapman S.B."/>
            <person name="Gainer-Dewar J."/>
            <person name="Goldberg J."/>
            <person name="Griggs A."/>
            <person name="Gujja S."/>
            <person name="Hansen M."/>
            <person name="Howarth C."/>
            <person name="Imamovic A."/>
            <person name="Ireland A."/>
            <person name="Larimer J."/>
            <person name="McCowan C."/>
            <person name="Murphy C."/>
            <person name="Pearson M."/>
            <person name="Poon T.W."/>
            <person name="Priest M."/>
            <person name="Roberts A."/>
            <person name="Saif S."/>
            <person name="Shea T."/>
            <person name="Sykes S."/>
            <person name="Wortman J."/>
            <person name="Nusbaum C."/>
            <person name="Birren B."/>
        </authorList>
    </citation>
    <scope>NUCLEOTIDE SEQUENCE [LARGE SCALE GENOMIC DNA]</scope>
    <source>
        <strain evidence="1">NJM9701</strain>
    </source>
</reference>
<protein>
    <submittedName>
        <fullName evidence="1">Serine/threonine protein kinase, variant</fullName>
    </submittedName>
</protein>
<dbReference type="VEuPathDB" id="FungiDB:H310_04653"/>
<dbReference type="GO" id="GO:0004674">
    <property type="term" value="F:protein serine/threonine kinase activity"/>
    <property type="evidence" value="ECO:0007669"/>
    <property type="project" value="UniProtKB-KW"/>
</dbReference>
<evidence type="ECO:0000313" key="1">
    <source>
        <dbReference type="EMBL" id="ETW04361.1"/>
    </source>
</evidence>
<sequence length="289" mass="32612">MVAVPPEARHRELEAAQEALKARLRDIDPIHLQHRQAFIQNSLADATKMHNGVPPFLQNLVEEQKKDEDIYDQYIRDATLHNQRAIRFQQQMESPFASLPVLNDRFALVELLGVSTSKVEVWKAADTYDNNSLVTLKISSDHHMIAYDHKALARIDVHDTVVRVLRDGVLTTTFQDTQYSMYGLKYMDSNLETILLGCPNGRLPFLIAEAVAFQVAHCIQHLCIEVYLLGLESNVPLRCWSSMAGSSCALRHPPRQRPHHAAMECRGMQFQVVAESSGTSPDDSTPQSE</sequence>
<dbReference type="AlphaFoldDB" id="A0A024UD89"/>